<gene>
    <name evidence="3" type="primary">grpE</name>
    <name evidence="3" type="ORF">UDIV_2400</name>
</gene>
<comment type="caution">
    <text evidence="3">The sequence shown here is derived from an EMBL/GenBank/DDBJ whole genome shotgun (WGS) entry which is preliminary data.</text>
</comment>
<dbReference type="Pfam" id="PF01025">
    <property type="entry name" value="GrpE"/>
    <property type="match status" value="1"/>
</dbReference>
<feature type="compositionally biased region" description="Low complexity" evidence="2">
    <location>
        <begin position="11"/>
        <end position="31"/>
    </location>
</feature>
<dbReference type="InterPro" id="IPR000740">
    <property type="entry name" value="GrpE"/>
</dbReference>
<dbReference type="GO" id="GO:0006457">
    <property type="term" value="P:protein folding"/>
    <property type="evidence" value="ECO:0007669"/>
    <property type="project" value="InterPro"/>
</dbReference>
<keyword evidence="1" id="KW-0143">Chaperone</keyword>
<name>A0A084F048_9BACT</name>
<proteinExistence type="predicted"/>
<dbReference type="AlphaFoldDB" id="A0A084F048"/>
<dbReference type="eggNOG" id="COG0576">
    <property type="taxonomic scope" value="Bacteria"/>
</dbReference>
<dbReference type="InterPro" id="IPR009012">
    <property type="entry name" value="GrpE_head"/>
</dbReference>
<reference evidence="3 4" key="1">
    <citation type="submission" date="2014-02" db="EMBL/GenBank/DDBJ databases">
        <title>Genome sequence of Ureaplasma diversum strain 246.</title>
        <authorList>
            <person name="Sirand-Pugnet P."/>
            <person name="Breton M."/>
            <person name="Dordet-Frisoni E."/>
            <person name="Baranowski E."/>
            <person name="Barre A."/>
            <person name="Couture C."/>
            <person name="Dupuy V."/>
            <person name="Gaurivaud P."/>
            <person name="Jacob D."/>
            <person name="Lemaitre C."/>
            <person name="Manso-Silvan L."/>
            <person name="Nikolski M."/>
            <person name="Nouvel L.-X."/>
            <person name="Poumarat F."/>
            <person name="Tardy F."/>
            <person name="Thebault P."/>
            <person name="Theil S."/>
            <person name="Citti C."/>
            <person name="Thiaucourt F."/>
            <person name="Blanchard A."/>
        </authorList>
    </citation>
    <scope>NUCLEOTIDE SEQUENCE [LARGE SCALE GENOMIC DNA]</scope>
    <source>
        <strain evidence="3 4">NCTC 246</strain>
    </source>
</reference>
<accession>A0A084F048</accession>
<dbReference type="Gene3D" id="2.30.22.10">
    <property type="entry name" value="Head domain of nucleotide exchange factor GrpE"/>
    <property type="match status" value="1"/>
</dbReference>
<evidence type="ECO:0000256" key="2">
    <source>
        <dbReference type="SAM" id="MobiDB-lite"/>
    </source>
</evidence>
<dbReference type="GO" id="GO:0042803">
    <property type="term" value="F:protein homodimerization activity"/>
    <property type="evidence" value="ECO:0007669"/>
    <property type="project" value="InterPro"/>
</dbReference>
<protein>
    <submittedName>
        <fullName evidence="3">GrpE protein (HSP-70 cofactor)</fullName>
    </submittedName>
</protein>
<evidence type="ECO:0000313" key="3">
    <source>
        <dbReference type="EMBL" id="KEZ23590.1"/>
    </source>
</evidence>
<dbReference type="EMBL" id="JFDP01000037">
    <property type="protein sequence ID" value="KEZ23590.1"/>
    <property type="molecule type" value="Genomic_DNA"/>
</dbReference>
<dbReference type="GO" id="GO:0000774">
    <property type="term" value="F:adenyl-nucleotide exchange factor activity"/>
    <property type="evidence" value="ECO:0007669"/>
    <property type="project" value="InterPro"/>
</dbReference>
<feature type="region of interest" description="Disordered" evidence="2">
    <location>
        <begin position="1"/>
        <end position="34"/>
    </location>
</feature>
<dbReference type="Proteomes" id="UP000028537">
    <property type="component" value="Unassembled WGS sequence"/>
</dbReference>
<organism evidence="3 4">
    <name type="scientific">Ureaplasma diversum NCTC 246</name>
    <dbReference type="NCBI Taxonomy" id="1188241"/>
    <lineage>
        <taxon>Bacteria</taxon>
        <taxon>Bacillati</taxon>
        <taxon>Mycoplasmatota</taxon>
        <taxon>Mycoplasmoidales</taxon>
        <taxon>Mycoplasmoidaceae</taxon>
        <taxon>Ureaplasma</taxon>
    </lineage>
</organism>
<dbReference type="OrthoDB" id="9812586at2"/>
<dbReference type="SUPFAM" id="SSF51064">
    <property type="entry name" value="Head domain of nucleotide exchange factor GrpE"/>
    <property type="match status" value="1"/>
</dbReference>
<keyword evidence="4" id="KW-1185">Reference proteome</keyword>
<sequence>MSKNKNKKQDQNQQANEQQTQNQVVDQTNTEQEQKEINPLEIELNKQKQINQQLVFKVAQLEQQINKLNDDFINQVQAKANQAKELLNQKLNELEQNHNQKVVDAVYKIFSQKFDALLVAINHFSKIVDNQYDDEKLNAFILGFRMIANQMIDGLADLEISKIIPTVGSLIDDSCMEAVELVDSPIYNSLTIVEVVETGFKYQDKVIKYATVKVAK</sequence>
<dbReference type="RefSeq" id="WP_038102292.1">
    <property type="nucleotide sequence ID" value="NZ_JFDP01000037.1"/>
</dbReference>
<evidence type="ECO:0000313" key="4">
    <source>
        <dbReference type="Proteomes" id="UP000028537"/>
    </source>
</evidence>
<evidence type="ECO:0000256" key="1">
    <source>
        <dbReference type="ARBA" id="ARBA00023186"/>
    </source>
</evidence>
<dbReference type="GO" id="GO:0051087">
    <property type="term" value="F:protein-folding chaperone binding"/>
    <property type="evidence" value="ECO:0007669"/>
    <property type="project" value="InterPro"/>
</dbReference>